<dbReference type="InterPro" id="IPR036249">
    <property type="entry name" value="Thioredoxin-like_sf"/>
</dbReference>
<organism evidence="11 12">
    <name type="scientific">Alloalcanivorax xenomutans</name>
    <dbReference type="NCBI Taxonomy" id="1094342"/>
    <lineage>
        <taxon>Bacteria</taxon>
        <taxon>Pseudomonadati</taxon>
        <taxon>Pseudomonadota</taxon>
        <taxon>Gammaproteobacteria</taxon>
        <taxon>Oceanospirillales</taxon>
        <taxon>Alcanivoracaceae</taxon>
        <taxon>Alloalcanivorax</taxon>
    </lineage>
</organism>
<accession>A0A9Q3W8Q9</accession>
<dbReference type="RefSeq" id="WP_022994676.1">
    <property type="nucleotide sequence ID" value="NZ_CP012331.1"/>
</dbReference>
<reference evidence="11" key="1">
    <citation type="submission" date="2022-01" db="EMBL/GenBank/DDBJ databases">
        <authorList>
            <person name="Karlyshev A.V."/>
            <person name="Jaspars M."/>
        </authorList>
    </citation>
    <scope>NUCLEOTIDE SEQUENCE</scope>
    <source>
        <strain evidence="11">AGSA3-2</strain>
    </source>
</reference>
<name>A0A9Q3W8Q9_9GAMM</name>
<dbReference type="PROSITE" id="PS51352">
    <property type="entry name" value="THIOREDOXIN_2"/>
    <property type="match status" value="1"/>
</dbReference>
<dbReference type="InterPro" id="IPR050824">
    <property type="entry name" value="Thiol_disulfide_DsbA"/>
</dbReference>
<keyword evidence="5 7" id="KW-1015">Disulfide bond</keyword>
<comment type="similarity">
    <text evidence="2">Belongs to the thioredoxin family. DsbA subfamily.</text>
</comment>
<evidence type="ECO:0000256" key="7">
    <source>
        <dbReference type="PIRNR" id="PIRNR001488"/>
    </source>
</evidence>
<gene>
    <name evidence="11" type="ORF">LZG35_20750</name>
</gene>
<evidence type="ECO:0000259" key="10">
    <source>
        <dbReference type="PROSITE" id="PS51352"/>
    </source>
</evidence>
<evidence type="ECO:0000256" key="8">
    <source>
        <dbReference type="PIRSR" id="PIRSR001488-1"/>
    </source>
</evidence>
<dbReference type="PANTHER" id="PTHR35891:SF2">
    <property type="entry name" value="THIOL:DISULFIDE INTERCHANGE PROTEIN DSBA"/>
    <property type="match status" value="1"/>
</dbReference>
<protein>
    <recommendedName>
        <fullName evidence="7">Thiol:disulfide interchange protein</fullName>
    </recommendedName>
</protein>
<evidence type="ECO:0000256" key="9">
    <source>
        <dbReference type="SAM" id="SignalP"/>
    </source>
</evidence>
<dbReference type="PIRSF" id="PIRSF001488">
    <property type="entry name" value="Tdi_protein"/>
    <property type="match status" value="1"/>
</dbReference>
<proteinExistence type="inferred from homology"/>
<feature type="signal peptide" evidence="9">
    <location>
        <begin position="1"/>
        <end position="22"/>
    </location>
</feature>
<dbReference type="PANTHER" id="PTHR35891">
    <property type="entry name" value="THIOL:DISULFIDE INTERCHANGE PROTEIN DSBA"/>
    <property type="match status" value="1"/>
</dbReference>
<evidence type="ECO:0000256" key="2">
    <source>
        <dbReference type="ARBA" id="ARBA00005791"/>
    </source>
</evidence>
<evidence type="ECO:0000256" key="4">
    <source>
        <dbReference type="ARBA" id="ARBA00022764"/>
    </source>
</evidence>
<comment type="subcellular location">
    <subcellularLocation>
        <location evidence="1 7">Periplasm</location>
    </subcellularLocation>
</comment>
<dbReference type="CDD" id="cd03019">
    <property type="entry name" value="DsbA_DsbA"/>
    <property type="match status" value="1"/>
</dbReference>
<keyword evidence="4 7" id="KW-0574">Periplasm</keyword>
<dbReference type="EMBL" id="JAJVKT010000038">
    <property type="protein sequence ID" value="MCE7511071.1"/>
    <property type="molecule type" value="Genomic_DNA"/>
</dbReference>
<dbReference type="SUPFAM" id="SSF52833">
    <property type="entry name" value="Thioredoxin-like"/>
    <property type="match status" value="1"/>
</dbReference>
<dbReference type="AlphaFoldDB" id="A0A9Q3W8Q9"/>
<dbReference type="InterPro" id="IPR001853">
    <property type="entry name" value="DSBA-like_thioredoxin_dom"/>
</dbReference>
<dbReference type="Gene3D" id="3.40.30.10">
    <property type="entry name" value="Glutaredoxin"/>
    <property type="match status" value="1"/>
</dbReference>
<keyword evidence="6" id="KW-0676">Redox-active center</keyword>
<evidence type="ECO:0000313" key="12">
    <source>
        <dbReference type="Proteomes" id="UP001107961"/>
    </source>
</evidence>
<dbReference type="Proteomes" id="UP001107961">
    <property type="component" value="Unassembled WGS sequence"/>
</dbReference>
<evidence type="ECO:0000256" key="5">
    <source>
        <dbReference type="ARBA" id="ARBA00023157"/>
    </source>
</evidence>
<evidence type="ECO:0000256" key="3">
    <source>
        <dbReference type="ARBA" id="ARBA00022729"/>
    </source>
</evidence>
<dbReference type="GO" id="GO:0042597">
    <property type="term" value="C:periplasmic space"/>
    <property type="evidence" value="ECO:0007669"/>
    <property type="project" value="UniProtKB-SubCell"/>
</dbReference>
<feature type="domain" description="Thioredoxin" evidence="10">
    <location>
        <begin position="9"/>
        <end position="170"/>
    </location>
</feature>
<dbReference type="GO" id="GO:0016491">
    <property type="term" value="F:oxidoreductase activity"/>
    <property type="evidence" value="ECO:0007669"/>
    <property type="project" value="InterPro"/>
</dbReference>
<sequence>MLRMVSALLMSLGLMMSATVVAQEGQPQYKEGVHYRVLDNPGTTSVPSGKVEVREFFSYMCPHCYSLEPTVDNWLKNKPEAAAYVRTPVLFMQHAEPLARAYFIEESQGLTGEIHRPLFDAIHMHRERLFDADALAGFFEKYGVERDKFNSLYGSFAVSTKVREADALTREYQIRGVPSLVVAGKYAVMRDNLKNNAEMFDVVDFLVKKESEK</sequence>
<keyword evidence="12" id="KW-1185">Reference proteome</keyword>
<dbReference type="Pfam" id="PF01323">
    <property type="entry name" value="DSBA"/>
    <property type="match status" value="1"/>
</dbReference>
<feature type="chain" id="PRO_5040415019" description="Thiol:disulfide interchange protein" evidence="9">
    <location>
        <begin position="23"/>
        <end position="213"/>
    </location>
</feature>
<dbReference type="GeneID" id="94688770"/>
<evidence type="ECO:0000256" key="1">
    <source>
        <dbReference type="ARBA" id="ARBA00004418"/>
    </source>
</evidence>
<comment type="caution">
    <text evidence="11">The sequence shown here is derived from an EMBL/GenBank/DDBJ whole genome shotgun (WGS) entry which is preliminary data.</text>
</comment>
<evidence type="ECO:0000313" key="11">
    <source>
        <dbReference type="EMBL" id="MCE7511071.1"/>
    </source>
</evidence>
<feature type="disulfide bond" description="Redox-active" evidence="8">
    <location>
        <begin position="61"/>
        <end position="64"/>
    </location>
</feature>
<evidence type="ECO:0000256" key="6">
    <source>
        <dbReference type="ARBA" id="ARBA00023284"/>
    </source>
</evidence>
<dbReference type="InterPro" id="IPR023205">
    <property type="entry name" value="DsbA/DsbL"/>
</dbReference>
<keyword evidence="3 9" id="KW-0732">Signal</keyword>
<dbReference type="InterPro" id="IPR013766">
    <property type="entry name" value="Thioredoxin_domain"/>
</dbReference>